<organism evidence="2 3">
    <name type="scientific">Terribacillus saccharophilus</name>
    <dbReference type="NCBI Taxonomy" id="361277"/>
    <lineage>
        <taxon>Bacteria</taxon>
        <taxon>Bacillati</taxon>
        <taxon>Bacillota</taxon>
        <taxon>Bacilli</taxon>
        <taxon>Bacillales</taxon>
        <taxon>Bacillaceae</taxon>
        <taxon>Terribacillus</taxon>
    </lineage>
</organism>
<comment type="caution">
    <text evidence="2">The sequence shown here is derived from an EMBL/GenBank/DDBJ whole genome shotgun (WGS) entry which is preliminary data.</text>
</comment>
<proteinExistence type="predicted"/>
<evidence type="ECO:0000256" key="1">
    <source>
        <dbReference type="SAM" id="Phobius"/>
    </source>
</evidence>
<reference evidence="2 3" key="1">
    <citation type="submission" date="2016-10" db="EMBL/GenBank/DDBJ databases">
        <authorList>
            <person name="Varghese N."/>
            <person name="Submissions S."/>
        </authorList>
    </citation>
    <scope>NUCLEOTIDE SEQUENCE [LARGE SCALE GENOMIC DNA]</scope>
    <source>
        <strain evidence="2 3">DSM 21619</strain>
    </source>
</reference>
<evidence type="ECO:0000313" key="2">
    <source>
        <dbReference type="EMBL" id="SEO06633.1"/>
    </source>
</evidence>
<feature type="transmembrane region" description="Helical" evidence="1">
    <location>
        <begin position="6"/>
        <end position="25"/>
    </location>
</feature>
<dbReference type="EMBL" id="FOCD01000006">
    <property type="protein sequence ID" value="SEO06633.1"/>
    <property type="molecule type" value="Genomic_DNA"/>
</dbReference>
<dbReference type="Proteomes" id="UP000199735">
    <property type="component" value="Unassembled WGS sequence"/>
</dbReference>
<dbReference type="RefSeq" id="WP_164493496.1">
    <property type="nucleotide sequence ID" value="NZ_FOCD01000006.1"/>
</dbReference>
<keyword evidence="1" id="KW-1133">Transmembrane helix</keyword>
<keyword evidence="1" id="KW-0472">Membrane</keyword>
<protein>
    <submittedName>
        <fullName evidence="2">Uncharacterized protein</fullName>
    </submittedName>
</protein>
<dbReference type="AlphaFoldDB" id="A0AAX2EJS6"/>
<evidence type="ECO:0000313" key="3">
    <source>
        <dbReference type="Proteomes" id="UP000199735"/>
    </source>
</evidence>
<name>A0AAX2EJS6_9BACI</name>
<keyword evidence="1" id="KW-0812">Transmembrane</keyword>
<accession>A0AAX2EJS6</accession>
<gene>
    <name evidence="2" type="ORF">SAMN04489762_3398</name>
</gene>
<sequence>MMDWNWWISGLLAIAGGSLAVIKGLQEIVKLLSASVDLKLKLKELKKQDEEKGA</sequence>